<comment type="caution">
    <text evidence="1">The sequence shown here is derived from an EMBL/GenBank/DDBJ whole genome shotgun (WGS) entry which is preliminary data.</text>
</comment>
<gene>
    <name evidence="1" type="ORF">WDU99_06610</name>
</gene>
<sequence length="232" mass="25484">MCTVVIDVEPGEARLLAVRDEDPQRAWDDLGRWWPEQYPGVIGIRDRRAGGAWLAYDPATRRLAVLLNRADLLDLPEDQLVSRGGLVLESVAGRSPAAPVRTHGFNLLEVSPEASRVLTWDGSELRETPVAPGVHMIAHDDLDDLSTPRIETWLPTFRAEARETADARDWASHWVGLLAQTASLDPSDDRAIIRDNNPHGYPTMSLLYCTAEVGTGGATVESRALPAPGHWS</sequence>
<accession>A0ABU8LCB8</accession>
<protein>
    <submittedName>
        <fullName evidence="1">NRDE family protein</fullName>
    </submittedName>
</protein>
<evidence type="ECO:0000313" key="2">
    <source>
        <dbReference type="Proteomes" id="UP001371224"/>
    </source>
</evidence>
<evidence type="ECO:0000313" key="1">
    <source>
        <dbReference type="EMBL" id="MEJ1087987.1"/>
    </source>
</evidence>
<organism evidence="1 2">
    <name type="scientific">Microbacterium bandirmense</name>
    <dbReference type="NCBI Taxonomy" id="3122050"/>
    <lineage>
        <taxon>Bacteria</taxon>
        <taxon>Bacillati</taxon>
        <taxon>Actinomycetota</taxon>
        <taxon>Actinomycetes</taxon>
        <taxon>Micrococcales</taxon>
        <taxon>Microbacteriaceae</taxon>
        <taxon>Microbacterium</taxon>
    </lineage>
</organism>
<name>A0ABU8LCB8_9MICO</name>
<proteinExistence type="predicted"/>
<dbReference type="InterPro" id="IPR008551">
    <property type="entry name" value="TANGO2"/>
</dbReference>
<dbReference type="Pfam" id="PF05742">
    <property type="entry name" value="TANGO2"/>
    <property type="match status" value="1"/>
</dbReference>
<keyword evidence="2" id="KW-1185">Reference proteome</keyword>
<dbReference type="Proteomes" id="UP001371224">
    <property type="component" value="Unassembled WGS sequence"/>
</dbReference>
<reference evidence="1 2" key="1">
    <citation type="submission" date="2024-02" db="EMBL/GenBank/DDBJ databases">
        <authorList>
            <person name="Saticioglu I.B."/>
        </authorList>
    </citation>
    <scope>NUCLEOTIDE SEQUENCE [LARGE SCALE GENOMIC DNA]</scope>
    <source>
        <strain evidence="1 2">Mu-80</strain>
    </source>
</reference>
<dbReference type="EMBL" id="JBBDGM010000004">
    <property type="protein sequence ID" value="MEJ1087987.1"/>
    <property type="molecule type" value="Genomic_DNA"/>
</dbReference>
<dbReference type="RefSeq" id="WP_337331652.1">
    <property type="nucleotide sequence ID" value="NZ_JBBDGM010000004.1"/>
</dbReference>